<dbReference type="GO" id="GO:0016491">
    <property type="term" value="F:oxidoreductase activity"/>
    <property type="evidence" value="ECO:0007669"/>
    <property type="project" value="UniProtKB-KW"/>
</dbReference>
<dbReference type="FunFam" id="3.40.50.720:FF:000084">
    <property type="entry name" value="Short-chain dehydrogenase reductase"/>
    <property type="match status" value="1"/>
</dbReference>
<protein>
    <submittedName>
        <fullName evidence="3">NAD(P)-dependent dehydrogenase, short-chain alcohol dehydrogenase family</fullName>
    </submittedName>
</protein>
<dbReference type="PROSITE" id="PS00061">
    <property type="entry name" value="ADH_SHORT"/>
    <property type="match status" value="1"/>
</dbReference>
<dbReference type="Proteomes" id="UP000198504">
    <property type="component" value="Unassembled WGS sequence"/>
</dbReference>
<dbReference type="OrthoDB" id="8959163at2"/>
<dbReference type="InterPro" id="IPR050259">
    <property type="entry name" value="SDR"/>
</dbReference>
<evidence type="ECO:0000313" key="4">
    <source>
        <dbReference type="Proteomes" id="UP000198504"/>
    </source>
</evidence>
<accession>A0A1H9CF46</accession>
<dbReference type="InterPro" id="IPR036291">
    <property type="entry name" value="NAD(P)-bd_dom_sf"/>
</dbReference>
<evidence type="ECO:0000256" key="1">
    <source>
        <dbReference type="ARBA" id="ARBA00006484"/>
    </source>
</evidence>
<evidence type="ECO:0000313" key="3">
    <source>
        <dbReference type="EMBL" id="SEP99816.1"/>
    </source>
</evidence>
<sequence>MDLHLDGRIAVVTGASKGIGLAVTRRLVEEGATVVAGARHQGADLPGLVAGGRVHFVPVDLSTPEGPTALAEAAAALGGIDVLVNNAGAVSPRPGGFGSVGDDDWQATLTLTLMAAVRMVRAAVPQLRRRGGGSVVTISSVNAFLADPLVVDYSAAKAALTNLGKSLSKELGAEGIRVNTVSPGPVATDLWLGAGGVAETVGRSHGASAGDVAAQAAAQGVTGRFTRPEEVADLVAVLASDRLGNVTGADVVIDGGLTPTV</sequence>
<proteinExistence type="inferred from homology"/>
<dbReference type="Gene3D" id="3.40.50.720">
    <property type="entry name" value="NAD(P)-binding Rossmann-like Domain"/>
    <property type="match status" value="1"/>
</dbReference>
<dbReference type="PRINTS" id="PR00081">
    <property type="entry name" value="GDHRDH"/>
</dbReference>
<organism evidence="3 4">
    <name type="scientific">Microlunatus flavus</name>
    <dbReference type="NCBI Taxonomy" id="1036181"/>
    <lineage>
        <taxon>Bacteria</taxon>
        <taxon>Bacillati</taxon>
        <taxon>Actinomycetota</taxon>
        <taxon>Actinomycetes</taxon>
        <taxon>Propionibacteriales</taxon>
        <taxon>Propionibacteriaceae</taxon>
        <taxon>Microlunatus</taxon>
    </lineage>
</organism>
<evidence type="ECO:0000256" key="2">
    <source>
        <dbReference type="ARBA" id="ARBA00023002"/>
    </source>
</evidence>
<name>A0A1H9CF46_9ACTN</name>
<dbReference type="PANTHER" id="PTHR42879:SF6">
    <property type="entry name" value="NADPH-DEPENDENT REDUCTASE BACG"/>
    <property type="match status" value="1"/>
</dbReference>
<keyword evidence="2" id="KW-0560">Oxidoreductase</keyword>
<dbReference type="STRING" id="1036181.SAMN05421756_102187"/>
<keyword evidence="4" id="KW-1185">Reference proteome</keyword>
<dbReference type="AlphaFoldDB" id="A0A1H9CF46"/>
<dbReference type="RefSeq" id="WP_091178105.1">
    <property type="nucleotide sequence ID" value="NZ_FOFA01000002.1"/>
</dbReference>
<dbReference type="EMBL" id="FOFA01000002">
    <property type="protein sequence ID" value="SEP99816.1"/>
    <property type="molecule type" value="Genomic_DNA"/>
</dbReference>
<dbReference type="InterPro" id="IPR002347">
    <property type="entry name" value="SDR_fam"/>
</dbReference>
<comment type="similarity">
    <text evidence="1">Belongs to the short-chain dehydrogenases/reductases (SDR) family.</text>
</comment>
<dbReference type="Pfam" id="PF13561">
    <property type="entry name" value="adh_short_C2"/>
    <property type="match status" value="1"/>
</dbReference>
<dbReference type="PRINTS" id="PR00080">
    <property type="entry name" value="SDRFAMILY"/>
</dbReference>
<dbReference type="SUPFAM" id="SSF51735">
    <property type="entry name" value="NAD(P)-binding Rossmann-fold domains"/>
    <property type="match status" value="1"/>
</dbReference>
<reference evidence="4" key="1">
    <citation type="submission" date="2016-10" db="EMBL/GenBank/DDBJ databases">
        <authorList>
            <person name="Varghese N."/>
            <person name="Submissions S."/>
        </authorList>
    </citation>
    <scope>NUCLEOTIDE SEQUENCE [LARGE SCALE GENOMIC DNA]</scope>
    <source>
        <strain evidence="4">CGMCC 4.6856</strain>
    </source>
</reference>
<dbReference type="GO" id="GO:0032787">
    <property type="term" value="P:monocarboxylic acid metabolic process"/>
    <property type="evidence" value="ECO:0007669"/>
    <property type="project" value="UniProtKB-ARBA"/>
</dbReference>
<gene>
    <name evidence="3" type="ORF">SAMN05421756_102187</name>
</gene>
<dbReference type="InterPro" id="IPR020904">
    <property type="entry name" value="Sc_DH/Rdtase_CS"/>
</dbReference>
<dbReference type="PANTHER" id="PTHR42879">
    <property type="entry name" value="3-OXOACYL-(ACYL-CARRIER-PROTEIN) REDUCTASE"/>
    <property type="match status" value="1"/>
</dbReference>